<feature type="transmembrane region" description="Helical" evidence="6">
    <location>
        <begin position="107"/>
        <end position="128"/>
    </location>
</feature>
<comment type="caution">
    <text evidence="7">The sequence shown here is derived from an EMBL/GenBank/DDBJ whole genome shotgun (WGS) entry which is preliminary data.</text>
</comment>
<feature type="transmembrane region" description="Helical" evidence="6">
    <location>
        <begin position="238"/>
        <end position="256"/>
    </location>
</feature>
<keyword evidence="3 6" id="KW-1133">Transmembrane helix</keyword>
<evidence type="ECO:0000256" key="5">
    <source>
        <dbReference type="SAM" id="MobiDB-lite"/>
    </source>
</evidence>
<reference evidence="7" key="1">
    <citation type="submission" date="2022-11" db="EMBL/GenBank/DDBJ databases">
        <title>Chromosomal genome sequence assembly and mating type (MAT) locus characterization of the leprose asexual lichenized fungus Lepraria neglecta (Nyl.) Erichsen.</title>
        <authorList>
            <person name="Allen J.L."/>
            <person name="Pfeffer B."/>
        </authorList>
    </citation>
    <scope>NUCLEOTIDE SEQUENCE</scope>
    <source>
        <strain evidence="7">Allen 5258</strain>
    </source>
</reference>
<keyword evidence="8" id="KW-1185">Reference proteome</keyword>
<dbReference type="GO" id="GO:0000324">
    <property type="term" value="C:fungal-type vacuole"/>
    <property type="evidence" value="ECO:0007669"/>
    <property type="project" value="TreeGrafter"/>
</dbReference>
<dbReference type="AlphaFoldDB" id="A0AAD9ZGR4"/>
<dbReference type="EMBL" id="JASNWA010000003">
    <property type="protein sequence ID" value="KAK3178455.1"/>
    <property type="molecule type" value="Genomic_DNA"/>
</dbReference>
<keyword evidence="2 6" id="KW-0812">Transmembrane</keyword>
<keyword evidence="4 6" id="KW-0472">Membrane</keyword>
<sequence>MSPYHPNVTEGFQEARNRTGVALITYALQHPDNDTAVGMAKKYCSIGCTPACPESWQSILYLPNYGANSVYMIIFLLVLVAQIWLGIRHRTWSFLGAMVPGLFGEMIGYLICLTIAPAFLTAAIYLCLSRIVAVTGAQHSRLAPRSYTYIFIGCDIFALFLQGAGGGLAATSKTHSGSQTGAHVMVAGLAWQVVSMTLFLGLWADFALRVKKAKVSAGWKKDQRDPFAVLRDSRKFRTFKICLAVSTVLIYIRSIYRVVELQGGFSGKIANNQASFMILEGPMILIAVIALTFYHPGRVFGGLWVLTGKANGAVILDGDQEELTQRGGKGGFQAEESPTRWEGEDNGRRNAI</sequence>
<feature type="transmembrane region" description="Helical" evidence="6">
    <location>
        <begin position="149"/>
        <end position="170"/>
    </location>
</feature>
<dbReference type="InterPro" id="IPR007568">
    <property type="entry name" value="RTA1"/>
</dbReference>
<evidence type="ECO:0000313" key="7">
    <source>
        <dbReference type="EMBL" id="KAK3178455.1"/>
    </source>
</evidence>
<comment type="subcellular location">
    <subcellularLocation>
        <location evidence="1">Membrane</location>
        <topology evidence="1">Multi-pass membrane protein</topology>
    </subcellularLocation>
</comment>
<accession>A0AAD9ZGR4</accession>
<gene>
    <name evidence="7" type="ORF">OEA41_000591</name>
</gene>
<evidence type="ECO:0000256" key="1">
    <source>
        <dbReference type="ARBA" id="ARBA00004141"/>
    </source>
</evidence>
<dbReference type="PANTHER" id="PTHR31465:SF9">
    <property type="entry name" value="SPHINGOID LONG-CHAIN BASE TRANSPORTER RSB1"/>
    <property type="match status" value="1"/>
</dbReference>
<evidence type="ECO:0008006" key="9">
    <source>
        <dbReference type="Google" id="ProtNLM"/>
    </source>
</evidence>
<feature type="region of interest" description="Disordered" evidence="5">
    <location>
        <begin position="323"/>
        <end position="352"/>
    </location>
</feature>
<evidence type="ECO:0000313" key="8">
    <source>
        <dbReference type="Proteomes" id="UP001276659"/>
    </source>
</evidence>
<evidence type="ECO:0000256" key="6">
    <source>
        <dbReference type="SAM" id="Phobius"/>
    </source>
</evidence>
<dbReference type="Proteomes" id="UP001276659">
    <property type="component" value="Unassembled WGS sequence"/>
</dbReference>
<evidence type="ECO:0000256" key="3">
    <source>
        <dbReference type="ARBA" id="ARBA00022989"/>
    </source>
</evidence>
<feature type="compositionally biased region" description="Basic and acidic residues" evidence="5">
    <location>
        <begin position="337"/>
        <end position="352"/>
    </location>
</feature>
<proteinExistence type="predicted"/>
<protein>
    <recommendedName>
        <fullName evidence="9">RTA1-domain-containing protein</fullName>
    </recommendedName>
</protein>
<feature type="transmembrane region" description="Helical" evidence="6">
    <location>
        <begin position="182"/>
        <end position="204"/>
    </location>
</feature>
<name>A0AAD9ZGR4_9LECA</name>
<feature type="transmembrane region" description="Helical" evidence="6">
    <location>
        <begin position="70"/>
        <end position="87"/>
    </location>
</feature>
<feature type="transmembrane region" description="Helical" evidence="6">
    <location>
        <begin position="276"/>
        <end position="294"/>
    </location>
</feature>
<organism evidence="7 8">
    <name type="scientific">Lepraria neglecta</name>
    <dbReference type="NCBI Taxonomy" id="209136"/>
    <lineage>
        <taxon>Eukaryota</taxon>
        <taxon>Fungi</taxon>
        <taxon>Dikarya</taxon>
        <taxon>Ascomycota</taxon>
        <taxon>Pezizomycotina</taxon>
        <taxon>Lecanoromycetes</taxon>
        <taxon>OSLEUM clade</taxon>
        <taxon>Lecanoromycetidae</taxon>
        <taxon>Lecanorales</taxon>
        <taxon>Lecanorineae</taxon>
        <taxon>Stereocaulaceae</taxon>
        <taxon>Lepraria</taxon>
    </lineage>
</organism>
<evidence type="ECO:0000256" key="2">
    <source>
        <dbReference type="ARBA" id="ARBA00022692"/>
    </source>
</evidence>
<dbReference type="GO" id="GO:0005886">
    <property type="term" value="C:plasma membrane"/>
    <property type="evidence" value="ECO:0007669"/>
    <property type="project" value="TreeGrafter"/>
</dbReference>
<dbReference type="PANTHER" id="PTHR31465">
    <property type="entry name" value="PROTEIN RTA1-RELATED"/>
    <property type="match status" value="1"/>
</dbReference>
<evidence type="ECO:0000256" key="4">
    <source>
        <dbReference type="ARBA" id="ARBA00023136"/>
    </source>
</evidence>
<dbReference type="Pfam" id="PF04479">
    <property type="entry name" value="RTA1"/>
    <property type="match status" value="1"/>
</dbReference>